<evidence type="ECO:0000313" key="2">
    <source>
        <dbReference type="Proteomes" id="UP000515124"/>
    </source>
</evidence>
<evidence type="ECO:0000259" key="1">
    <source>
        <dbReference type="Pfam" id="PF09273"/>
    </source>
</evidence>
<proteinExistence type="predicted"/>
<dbReference type="RefSeq" id="XP_021802664.1">
    <property type="nucleotide sequence ID" value="XM_021946972.1"/>
</dbReference>
<protein>
    <submittedName>
        <fullName evidence="3">Uncharacterized protein LOC110746735 isoform X2</fullName>
    </submittedName>
</protein>
<evidence type="ECO:0000313" key="3">
    <source>
        <dbReference type="RefSeq" id="XP_021802664.1"/>
    </source>
</evidence>
<sequence length="166" mass="18407">MTMVSALQWILSLSSWEIRSGSGKGKGIPQSLRAFARVQCCTSPQELSDLVEEAAQHDGRLARRPLTNNCREIKAHQMLISTLTQLAEDYDASVKSLGPVSSPVTCERLSHRRQMAQDLLSGELRILESASAWLKNYCATLMASDCHRDGVCSTKLPRSRTERGEM</sequence>
<name>A0A6P5RI68_PRUAV</name>
<feature type="domain" description="Rubisco LSMT substrate-binding" evidence="1">
    <location>
        <begin position="25"/>
        <end position="127"/>
    </location>
</feature>
<accession>A0A6P5RI68</accession>
<dbReference type="Gene3D" id="3.90.1420.10">
    <property type="entry name" value="Rubisco LSMT, substrate-binding domain"/>
    <property type="match status" value="1"/>
</dbReference>
<dbReference type="Pfam" id="PF09273">
    <property type="entry name" value="Rubis-subs-bind"/>
    <property type="match status" value="1"/>
</dbReference>
<dbReference type="SUPFAM" id="SSF81822">
    <property type="entry name" value="RuBisCo LSMT C-terminal, substrate-binding domain"/>
    <property type="match status" value="1"/>
</dbReference>
<reference evidence="3" key="1">
    <citation type="submission" date="2025-08" db="UniProtKB">
        <authorList>
            <consortium name="RefSeq"/>
        </authorList>
    </citation>
    <scope>IDENTIFICATION</scope>
</reference>
<dbReference type="Proteomes" id="UP000515124">
    <property type="component" value="Unplaced"/>
</dbReference>
<gene>
    <name evidence="3" type="primary">LOC110746735</name>
</gene>
<dbReference type="InterPro" id="IPR015353">
    <property type="entry name" value="Rubisco_LSMT_subst-bd"/>
</dbReference>
<dbReference type="GeneID" id="110746735"/>
<organism evidence="2 3">
    <name type="scientific">Prunus avium</name>
    <name type="common">Cherry</name>
    <name type="synonym">Cerasus avium</name>
    <dbReference type="NCBI Taxonomy" id="42229"/>
    <lineage>
        <taxon>Eukaryota</taxon>
        <taxon>Viridiplantae</taxon>
        <taxon>Streptophyta</taxon>
        <taxon>Embryophyta</taxon>
        <taxon>Tracheophyta</taxon>
        <taxon>Spermatophyta</taxon>
        <taxon>Magnoliopsida</taxon>
        <taxon>eudicotyledons</taxon>
        <taxon>Gunneridae</taxon>
        <taxon>Pentapetalae</taxon>
        <taxon>rosids</taxon>
        <taxon>fabids</taxon>
        <taxon>Rosales</taxon>
        <taxon>Rosaceae</taxon>
        <taxon>Amygdaloideae</taxon>
        <taxon>Amygdaleae</taxon>
        <taxon>Prunus</taxon>
    </lineage>
</organism>
<dbReference type="InterPro" id="IPR036464">
    <property type="entry name" value="Rubisco_LSMT_subst-bd_sf"/>
</dbReference>
<keyword evidence="2" id="KW-1185">Reference proteome</keyword>
<dbReference type="AlphaFoldDB" id="A0A6P5RI68"/>